<accession>A0AAD9LJ26</accession>
<feature type="region of interest" description="Disordered" evidence="1">
    <location>
        <begin position="127"/>
        <end position="156"/>
    </location>
</feature>
<protein>
    <recommendedName>
        <fullName evidence="4">Nucleolar complex-associated protein 3 N-terminal domain-containing protein</fullName>
    </recommendedName>
</protein>
<dbReference type="PANTHER" id="PTHR14428:SF5">
    <property type="entry name" value="NUCLEOLAR COMPLEX PROTEIN 3 HOMOLOG"/>
    <property type="match status" value="1"/>
</dbReference>
<dbReference type="EMBL" id="JAHBMH010000024">
    <property type="protein sequence ID" value="KAK1938330.1"/>
    <property type="molecule type" value="Genomic_DNA"/>
</dbReference>
<feature type="region of interest" description="Disordered" evidence="1">
    <location>
        <begin position="1"/>
        <end position="37"/>
    </location>
</feature>
<comment type="caution">
    <text evidence="2">The sequence shown here is derived from an EMBL/GenBank/DDBJ whole genome shotgun (WGS) entry which is preliminary data.</text>
</comment>
<dbReference type="PANTHER" id="PTHR14428">
    <property type="entry name" value="NUCLEOLAR COMPLEX PROTEIN 3"/>
    <property type="match status" value="1"/>
</dbReference>
<dbReference type="Proteomes" id="UP001195914">
    <property type="component" value="Unassembled WGS sequence"/>
</dbReference>
<proteinExistence type="predicted"/>
<sequence>MPPIRHKGDIKKARRKTQSLQGGKGKRKAKGKAHDQAATNASITEYNIEKLATLEAYKRFIANICTEATSNPENGINPVFLLFDLVAMRGGGTTELKTYVKNITLRSLVAVAVHLIPRISYELLQEDEPVQDGDDTTSSTATTKKKGTTKPTTKPAVLSNLVENERTVSKKVVELRNRLIDHCASQLHSEPTVIIPMIARLTSADNKPHEKLLRLCMECCNLGYDELTQICLNSVREVVAHASITDLERAIKVLLKSNNKHAGVLRIINDIPLAKRQHTFELLNEKGTSNKHMEEILTAVISYYLRILAQCKGETLEECLSGLARFGVLVNETLQKEILGKMKDVMQKAHTLQPFTHVRVLQTATMLSRSLKLKSDWIVQEFTRMVHTTAPYLCQGQILDKGEYMQFSQPCYTRDVIRTVQVVVSHAISSVTNSETEDLVRLTQELLSLAIVVDTAASQALLQEVCHVLEKVPQVGGILDAEGIIFSVLAKRATSFWELQLLLNHSAPHIATVAKRLKNHAINDTMERLKAVGSERSKRMKCANNDIASCGADIHEMLLVKEHEMFSQYRPKENALESQ</sequence>
<gene>
    <name evidence="2" type="ORF">X943_000259</name>
</gene>
<dbReference type="GO" id="GO:0003682">
    <property type="term" value="F:chromatin binding"/>
    <property type="evidence" value="ECO:0007669"/>
    <property type="project" value="TreeGrafter"/>
</dbReference>
<feature type="compositionally biased region" description="Basic and acidic residues" evidence="1">
    <location>
        <begin position="1"/>
        <end position="11"/>
    </location>
</feature>
<organism evidence="2 3">
    <name type="scientific">Babesia divergens</name>
    <dbReference type="NCBI Taxonomy" id="32595"/>
    <lineage>
        <taxon>Eukaryota</taxon>
        <taxon>Sar</taxon>
        <taxon>Alveolata</taxon>
        <taxon>Apicomplexa</taxon>
        <taxon>Aconoidasida</taxon>
        <taxon>Piroplasmida</taxon>
        <taxon>Babesiidae</taxon>
        <taxon>Babesia</taxon>
    </lineage>
</organism>
<evidence type="ECO:0000313" key="3">
    <source>
        <dbReference type="Proteomes" id="UP001195914"/>
    </source>
</evidence>
<dbReference type="GO" id="GO:0005730">
    <property type="term" value="C:nucleolus"/>
    <property type="evidence" value="ECO:0007669"/>
    <property type="project" value="TreeGrafter"/>
</dbReference>
<evidence type="ECO:0000256" key="1">
    <source>
        <dbReference type="SAM" id="MobiDB-lite"/>
    </source>
</evidence>
<name>A0AAD9LJ26_BABDI</name>
<dbReference type="GO" id="GO:0006270">
    <property type="term" value="P:DNA replication initiation"/>
    <property type="evidence" value="ECO:0007669"/>
    <property type="project" value="TreeGrafter"/>
</dbReference>
<reference evidence="2" key="2">
    <citation type="submission" date="2021-05" db="EMBL/GenBank/DDBJ databases">
        <authorList>
            <person name="Pain A."/>
        </authorList>
    </citation>
    <scope>NUCLEOTIDE SEQUENCE</scope>
    <source>
        <strain evidence="2">1802A</strain>
    </source>
</reference>
<keyword evidence="3" id="KW-1185">Reference proteome</keyword>
<evidence type="ECO:0000313" key="2">
    <source>
        <dbReference type="EMBL" id="KAK1938330.1"/>
    </source>
</evidence>
<dbReference type="AlphaFoldDB" id="A0AAD9LJ26"/>
<dbReference type="InterPro" id="IPR016903">
    <property type="entry name" value="Nucleolar_cplx-assoc_3"/>
</dbReference>
<evidence type="ECO:0008006" key="4">
    <source>
        <dbReference type="Google" id="ProtNLM"/>
    </source>
</evidence>
<reference evidence="2" key="1">
    <citation type="journal article" date="2014" name="Nucleic Acids Res.">
        <title>The evolutionary dynamics of variant antigen genes in Babesia reveal a history of genomic innovation underlying host-parasite interaction.</title>
        <authorList>
            <person name="Jackson A.P."/>
            <person name="Otto T.D."/>
            <person name="Darby A."/>
            <person name="Ramaprasad A."/>
            <person name="Xia D."/>
            <person name="Echaide I.E."/>
            <person name="Farber M."/>
            <person name="Gahlot S."/>
            <person name="Gamble J."/>
            <person name="Gupta D."/>
            <person name="Gupta Y."/>
            <person name="Jackson L."/>
            <person name="Malandrin L."/>
            <person name="Malas T.B."/>
            <person name="Moussa E."/>
            <person name="Nair M."/>
            <person name="Reid A.J."/>
            <person name="Sanders M."/>
            <person name="Sharma J."/>
            <person name="Tracey A."/>
            <person name="Quail M.A."/>
            <person name="Weir W."/>
            <person name="Wastling J.M."/>
            <person name="Hall N."/>
            <person name="Willadsen P."/>
            <person name="Lingelbach K."/>
            <person name="Shiels B."/>
            <person name="Tait A."/>
            <person name="Berriman M."/>
            <person name="Allred D.R."/>
            <person name="Pain A."/>
        </authorList>
    </citation>
    <scope>NUCLEOTIDE SEQUENCE</scope>
    <source>
        <strain evidence="2">1802A</strain>
    </source>
</reference>